<dbReference type="AlphaFoldDB" id="A0A5N6KGC2"/>
<evidence type="ECO:0000313" key="1">
    <source>
        <dbReference type="EMBL" id="KAB8302747.1"/>
    </source>
</evidence>
<organism evidence="1 2">
    <name type="scientific">Monilinia laxa</name>
    <name type="common">Brown rot fungus</name>
    <name type="synonym">Sclerotinia laxa</name>
    <dbReference type="NCBI Taxonomy" id="61186"/>
    <lineage>
        <taxon>Eukaryota</taxon>
        <taxon>Fungi</taxon>
        <taxon>Dikarya</taxon>
        <taxon>Ascomycota</taxon>
        <taxon>Pezizomycotina</taxon>
        <taxon>Leotiomycetes</taxon>
        <taxon>Helotiales</taxon>
        <taxon>Sclerotiniaceae</taxon>
        <taxon>Monilinia</taxon>
    </lineage>
</organism>
<reference evidence="1 2" key="1">
    <citation type="submission" date="2019-06" db="EMBL/GenBank/DDBJ databases">
        <title>Genome Sequence of the Brown Rot Fungal Pathogen Monilinia laxa.</title>
        <authorList>
            <person name="De Miccolis Angelini R.M."/>
            <person name="Landi L."/>
            <person name="Abate D."/>
            <person name="Pollastro S."/>
            <person name="Romanazzi G."/>
            <person name="Faretra F."/>
        </authorList>
    </citation>
    <scope>NUCLEOTIDE SEQUENCE [LARGE SCALE GENOMIC DNA]</scope>
    <source>
        <strain evidence="1 2">Mlax316</strain>
    </source>
</reference>
<dbReference type="Proteomes" id="UP000326757">
    <property type="component" value="Unassembled WGS sequence"/>
</dbReference>
<keyword evidence="2" id="KW-1185">Reference proteome</keyword>
<accession>A0A5N6KGC2</accession>
<evidence type="ECO:0000313" key="2">
    <source>
        <dbReference type="Proteomes" id="UP000326757"/>
    </source>
</evidence>
<gene>
    <name evidence="1" type="ORF">EYC80_006098</name>
</gene>
<comment type="caution">
    <text evidence="1">The sequence shown here is derived from an EMBL/GenBank/DDBJ whole genome shotgun (WGS) entry which is preliminary data.</text>
</comment>
<proteinExistence type="predicted"/>
<dbReference type="EMBL" id="VIGI01000003">
    <property type="protein sequence ID" value="KAB8302747.1"/>
    <property type="molecule type" value="Genomic_DNA"/>
</dbReference>
<sequence length="97" mass="11177">MLQVFEGHRRVNSVVISVYQVSKLPSTLGAVVFFVLAKVTGEKKVSVNGMFMWDVQFECRIHDMIQSFCLLCPRPMMLCIHPSYPLYLFYPPIYPST</sequence>
<name>A0A5N6KGC2_MONLA</name>
<protein>
    <submittedName>
        <fullName evidence="1">Uncharacterized protein</fullName>
    </submittedName>
</protein>